<organism evidence="4 5">
    <name type="scientific">Halarchaeum acidiphilum MH1-52-1</name>
    <dbReference type="NCBI Taxonomy" id="1261545"/>
    <lineage>
        <taxon>Archaea</taxon>
        <taxon>Methanobacteriati</taxon>
        <taxon>Methanobacteriota</taxon>
        <taxon>Stenosarchaea group</taxon>
        <taxon>Halobacteria</taxon>
        <taxon>Halobacteriales</taxon>
        <taxon>Halobacteriaceae</taxon>
    </lineage>
</organism>
<evidence type="ECO:0000313" key="5">
    <source>
        <dbReference type="Proteomes" id="UP000016986"/>
    </source>
</evidence>
<evidence type="ECO:0000256" key="2">
    <source>
        <dbReference type="SAM" id="Phobius"/>
    </source>
</evidence>
<keyword evidence="2" id="KW-1133">Transmembrane helix</keyword>
<feature type="transmembrane region" description="Helical" evidence="2">
    <location>
        <begin position="43"/>
        <end position="60"/>
    </location>
</feature>
<sequence>MTRRVPVLGRLTPSRLGALACTAALSASSLAVLYHVVDVVGDLRVFWVVLVGSLLLAAIAQAVRPRTALAVGACLLGAGLLAYVLTAPESYARSLTVASVLDDAVALLTGYSVLRMVNVLVWALAMVPAPAFLTWYFALRGRDAAAVGVAGLALGFFVLTGDSTATATLVGALAAAGAVGLGTLDAHGATRRQLETLAVALALVAVAPLVVTVTPGGTGAAFGGAATAPSTSLTNADERVGLGGAIDLSPNVQFVVRSSSPAYWRVAVYDRYTGSGWVRTGDGGSLSGPDGPSEPLTQTVTAKRPLSAMPAAAEPVAVEGVDYRVTSGGNPVPDGVLVANESYRVISERPRGGRRALRTAGANYPAAIESRDLQVPDTTGSRVAALADNVTAGATTPYAKASAIERWLAATKTYSLDAPAANDHLVRTFLLDSDRGYCVHYASAMAVMLREEGVPARFVTGYAPGKRTATGTWTVRGVDSHAWVEVYAPNAGWVRFDPTPAGPRADAERAIIANASSSSESGGGDVGATASTSAALSTSTATSTTVSTASESSATTTGAVTSTGASANTGPLGGDPTLPAPRVLLLWAVVALGVAAVVRRLGLLERVRRAVWVRWLPRGEPAAVVAGAHERMLYVLGRRYRPRRSGETVREYLDAIEAPVPARRLANLHERARYRGEIADDDANEARRALRALRGENGRP</sequence>
<dbReference type="GO" id="GO:0006508">
    <property type="term" value="P:proteolysis"/>
    <property type="evidence" value="ECO:0007669"/>
    <property type="project" value="UniProtKB-KW"/>
</dbReference>
<protein>
    <submittedName>
        <fullName evidence="4">Transglutaminase-like enzymes, putative cysteine proteases</fullName>
    </submittedName>
</protein>
<dbReference type="SUPFAM" id="SSF54001">
    <property type="entry name" value="Cysteine proteinases"/>
    <property type="match status" value="1"/>
</dbReference>
<dbReference type="PANTHER" id="PTHR42736">
    <property type="entry name" value="PROTEIN-GLUTAMINE GAMMA-GLUTAMYLTRANSFERASE"/>
    <property type="match status" value="1"/>
</dbReference>
<evidence type="ECO:0000259" key="3">
    <source>
        <dbReference type="SMART" id="SM00460"/>
    </source>
</evidence>
<name>U2YFH3_9EURY</name>
<dbReference type="eggNOG" id="arCOG02169">
    <property type="taxonomic scope" value="Archaea"/>
</dbReference>
<keyword evidence="2" id="KW-0472">Membrane</keyword>
<dbReference type="GO" id="GO:0008233">
    <property type="term" value="F:peptidase activity"/>
    <property type="evidence" value="ECO:0007669"/>
    <property type="project" value="UniProtKB-KW"/>
</dbReference>
<feature type="transmembrane region" description="Helical" evidence="2">
    <location>
        <begin position="167"/>
        <end position="184"/>
    </location>
</feature>
<evidence type="ECO:0000313" key="4">
    <source>
        <dbReference type="EMBL" id="GAD52786.1"/>
    </source>
</evidence>
<accession>U2YFH3</accession>
<feature type="transmembrane region" description="Helical" evidence="2">
    <location>
        <begin position="119"/>
        <end position="137"/>
    </location>
</feature>
<feature type="domain" description="Transglutaminase-like" evidence="3">
    <location>
        <begin position="430"/>
        <end position="500"/>
    </location>
</feature>
<dbReference type="InterPro" id="IPR021878">
    <property type="entry name" value="TgpA_N"/>
</dbReference>
<proteinExistence type="predicted"/>
<dbReference type="EMBL" id="BATA01000035">
    <property type="protein sequence ID" value="GAD52786.1"/>
    <property type="molecule type" value="Genomic_DNA"/>
</dbReference>
<dbReference type="InterPro" id="IPR025403">
    <property type="entry name" value="TgpA-like_C"/>
</dbReference>
<dbReference type="InterPro" id="IPR002931">
    <property type="entry name" value="Transglutaminase-like"/>
</dbReference>
<feature type="transmembrane region" description="Helical" evidence="2">
    <location>
        <begin position="67"/>
        <end position="85"/>
    </location>
</feature>
<dbReference type="Gene3D" id="3.10.620.30">
    <property type="match status" value="1"/>
</dbReference>
<keyword evidence="4" id="KW-0645">Protease</keyword>
<feature type="transmembrane region" description="Helical" evidence="2">
    <location>
        <begin position="144"/>
        <end position="161"/>
    </location>
</feature>
<dbReference type="InterPro" id="IPR038765">
    <property type="entry name" value="Papain-like_cys_pep_sf"/>
</dbReference>
<gene>
    <name evidence="4" type="ORF">MBEHAL_1546</name>
</gene>
<comment type="caution">
    <text evidence="4">The sequence shown here is derived from an EMBL/GenBank/DDBJ whole genome shotgun (WGS) entry which is preliminary data.</text>
</comment>
<dbReference type="Pfam" id="PF11992">
    <property type="entry name" value="TgpA_N"/>
    <property type="match status" value="1"/>
</dbReference>
<dbReference type="SMART" id="SM00460">
    <property type="entry name" value="TGc"/>
    <property type="match status" value="1"/>
</dbReference>
<dbReference type="Pfam" id="PF13559">
    <property type="entry name" value="DUF4129"/>
    <property type="match status" value="1"/>
</dbReference>
<dbReference type="Proteomes" id="UP000016986">
    <property type="component" value="Unassembled WGS sequence"/>
</dbReference>
<keyword evidence="5" id="KW-1185">Reference proteome</keyword>
<reference evidence="4 5" key="1">
    <citation type="submission" date="2013-09" db="EMBL/GenBank/DDBJ databases">
        <title>Whole genome sequencing of Halarchaeum acidiphilum strain MH1-52-1.</title>
        <authorList>
            <person name="Shimane Y."/>
            <person name="Minegishi H."/>
            <person name="Nishi S."/>
            <person name="Echigo A."/>
            <person name="Shuto A."/>
            <person name="Konishi M."/>
            <person name="Ito T."/>
            <person name="Ohkuma M."/>
            <person name="Ohta Y."/>
            <person name="Nagano Y."/>
            <person name="Tsubouchi T."/>
            <person name="Mori K."/>
            <person name="Usui K."/>
            <person name="Kamekura M."/>
            <person name="Usami R."/>
            <person name="Takaki Y."/>
            <person name="Hatada Y."/>
        </authorList>
    </citation>
    <scope>NUCLEOTIDE SEQUENCE [LARGE SCALE GENOMIC DNA]</scope>
    <source>
        <strain evidence="4 5">JCM 16109</strain>
    </source>
</reference>
<dbReference type="AlphaFoldDB" id="U2YFH3"/>
<dbReference type="PANTHER" id="PTHR42736:SF1">
    <property type="entry name" value="PROTEIN-GLUTAMINE GAMMA-GLUTAMYLTRANSFERASE"/>
    <property type="match status" value="1"/>
</dbReference>
<feature type="compositionally biased region" description="Low complexity" evidence="1">
    <location>
        <begin position="536"/>
        <end position="567"/>
    </location>
</feature>
<dbReference type="Pfam" id="PF01841">
    <property type="entry name" value="Transglut_core"/>
    <property type="match status" value="1"/>
</dbReference>
<evidence type="ECO:0000256" key="1">
    <source>
        <dbReference type="SAM" id="MobiDB-lite"/>
    </source>
</evidence>
<keyword evidence="4" id="KW-0378">Hydrolase</keyword>
<feature type="transmembrane region" description="Helical" evidence="2">
    <location>
        <begin position="196"/>
        <end position="213"/>
    </location>
</feature>
<feature type="transmembrane region" description="Helical" evidence="2">
    <location>
        <begin position="16"/>
        <end position="37"/>
    </location>
</feature>
<dbReference type="InterPro" id="IPR052901">
    <property type="entry name" value="Bact_TGase-like"/>
</dbReference>
<feature type="region of interest" description="Disordered" evidence="1">
    <location>
        <begin position="536"/>
        <end position="573"/>
    </location>
</feature>
<keyword evidence="2" id="KW-0812">Transmembrane</keyword>